<dbReference type="AlphaFoldDB" id="A0A1L4D1X9"/>
<keyword evidence="3" id="KW-1185">Reference proteome</keyword>
<dbReference type="EMBL" id="CP017834">
    <property type="protein sequence ID" value="APJ04215.1"/>
    <property type="molecule type" value="Genomic_DNA"/>
</dbReference>
<accession>A0A1L4D1X9</accession>
<evidence type="ECO:0000313" key="3">
    <source>
        <dbReference type="Proteomes" id="UP000184731"/>
    </source>
</evidence>
<feature type="chain" id="PRO_5013176761" evidence="1">
    <location>
        <begin position="23"/>
        <end position="275"/>
    </location>
</feature>
<dbReference type="STRING" id="1915309.AXG55_09975"/>
<keyword evidence="1" id="KW-0732">Signal</keyword>
<evidence type="ECO:0000313" key="2">
    <source>
        <dbReference type="EMBL" id="APJ04215.1"/>
    </source>
</evidence>
<dbReference type="RefSeq" id="WP_148697968.1">
    <property type="nucleotide sequence ID" value="NZ_CP017834.1"/>
</dbReference>
<organism evidence="2 3">
    <name type="scientific">Silvanigrella aquatica</name>
    <dbReference type="NCBI Taxonomy" id="1915309"/>
    <lineage>
        <taxon>Bacteria</taxon>
        <taxon>Pseudomonadati</taxon>
        <taxon>Bdellovibrionota</taxon>
        <taxon>Oligoflexia</taxon>
        <taxon>Silvanigrellales</taxon>
        <taxon>Silvanigrellaceae</taxon>
        <taxon>Silvanigrella</taxon>
    </lineage>
</organism>
<feature type="signal peptide" evidence="1">
    <location>
        <begin position="1"/>
        <end position="22"/>
    </location>
</feature>
<evidence type="ECO:0000256" key="1">
    <source>
        <dbReference type="SAM" id="SignalP"/>
    </source>
</evidence>
<gene>
    <name evidence="2" type="ORF">AXG55_09975</name>
</gene>
<name>A0A1L4D1X9_9BACT</name>
<sequence length="275" mass="31477">MKKHILLLMFILYQFICHEAFASIIFSDNKTASNDYKYDTNHIPFSTTIIPYQEGFIVLGSEKIKSILNGNSPKGFIEVFHKNESDKQIDNKKILFNFKKIGLLGGILDKSQKNLIFYGYSEAFGLYNHFYIPPEKLKFNSVFIGKYNLESNNFNEIIMLDNNSITTPNNLIMDHLGNYYFLYSLDSSNQNSANHHSAAQIHLRTNMIKLIKLNKNLEKIDEKILEECAICNLTASGLIIDHENNIYSAILKNTASFILKKESLSLWNHSGKISG</sequence>
<dbReference type="KEGG" id="saqi:AXG55_09975"/>
<protein>
    <submittedName>
        <fullName evidence="2">Uncharacterized protein</fullName>
    </submittedName>
</protein>
<dbReference type="Proteomes" id="UP000184731">
    <property type="component" value="Chromosome"/>
</dbReference>
<reference evidence="2 3" key="1">
    <citation type="submission" date="2016-10" db="EMBL/GenBank/DDBJ databases">
        <title>Silvanigrella aquatica sp. nov., isolated from a freshwater lake located in the Black Forest, Germany, description of Silvanigrellaceae fam. nov., Silvanigrellales ord. nov., reclassification of the order Bdellovibrionales in the class Oligoflexia, reclassification of the families Bacteriovoracaceae and Halobacteriovoraceae in the new order Bacteriovoracales ord. nov., and reclassification of the family Pseudobacteriovoracaceae in the order Oligoflexiales.</title>
        <authorList>
            <person name="Hahn M.W."/>
            <person name="Schmidt J."/>
            <person name="Koll U."/>
            <person name="Rohde M."/>
            <person name="Verbag S."/>
            <person name="Pitt A."/>
            <person name="Nakai R."/>
            <person name="Naganuma T."/>
            <person name="Lang E."/>
        </authorList>
    </citation>
    <scope>NUCLEOTIDE SEQUENCE [LARGE SCALE GENOMIC DNA]</scope>
    <source>
        <strain evidence="2 3">MWH-Nonnen-W8red</strain>
    </source>
</reference>
<proteinExistence type="predicted"/>